<dbReference type="InterPro" id="IPR032747">
    <property type="entry name" value="NUFIP2"/>
</dbReference>
<comment type="caution">
    <text evidence="2">The sequence shown here is derived from an EMBL/GenBank/DDBJ whole genome shotgun (WGS) entry which is preliminary data.</text>
</comment>
<feature type="compositionally biased region" description="Low complexity" evidence="1">
    <location>
        <begin position="200"/>
        <end position="213"/>
    </location>
</feature>
<protein>
    <recommendedName>
        <fullName evidence="4">Nuclear fragile X mental retardation-interacting protein 2</fullName>
    </recommendedName>
</protein>
<gene>
    <name evidence="2" type="ORF">MATL_G00115130</name>
</gene>
<dbReference type="Pfam" id="PF15293">
    <property type="entry name" value="NUFIP2"/>
    <property type="match status" value="1"/>
</dbReference>
<reference evidence="2" key="1">
    <citation type="submission" date="2021-01" db="EMBL/GenBank/DDBJ databases">
        <authorList>
            <person name="Zahm M."/>
            <person name="Roques C."/>
            <person name="Cabau C."/>
            <person name="Klopp C."/>
            <person name="Donnadieu C."/>
            <person name="Jouanno E."/>
            <person name="Lampietro C."/>
            <person name="Louis A."/>
            <person name="Herpin A."/>
            <person name="Echchiki A."/>
            <person name="Berthelot C."/>
            <person name="Parey E."/>
            <person name="Roest-Crollius H."/>
            <person name="Braasch I."/>
            <person name="Postlethwait J."/>
            <person name="Bobe J."/>
            <person name="Montfort J."/>
            <person name="Bouchez O."/>
            <person name="Begum T."/>
            <person name="Mejri S."/>
            <person name="Adams A."/>
            <person name="Chen W.-J."/>
            <person name="Guiguen Y."/>
        </authorList>
    </citation>
    <scope>NUCLEOTIDE SEQUENCE</scope>
    <source>
        <strain evidence="2">YG-15Mar2019-1</strain>
        <tissue evidence="2">Brain</tissue>
    </source>
</reference>
<evidence type="ECO:0000313" key="2">
    <source>
        <dbReference type="EMBL" id="KAG7470560.1"/>
    </source>
</evidence>
<dbReference type="GO" id="GO:0010494">
    <property type="term" value="C:cytoplasmic stress granule"/>
    <property type="evidence" value="ECO:0007669"/>
    <property type="project" value="TreeGrafter"/>
</dbReference>
<feature type="region of interest" description="Disordered" evidence="1">
    <location>
        <begin position="1"/>
        <end position="297"/>
    </location>
</feature>
<dbReference type="Proteomes" id="UP001046870">
    <property type="component" value="Chromosome 9"/>
</dbReference>
<accession>A0A9D3Q1X0</accession>
<sequence>MLVGAEIVPYCTSMEERPSERPHEKRYHHGEERSPSRAKKSLKNEPSQCHYQNQETQTKKTGDGKINWSSTDREKVPSASDTLSAPYPANGHGHRSQLDPNWKVKQPGKVHSTHSKGGVKSGHTSKNSMDSRNDRPSDLRAHEGKKEPAAPLNGVVAINSGFLINGYPSKPATDNDGSGSESGYATPKKRKPQRGSIRGAEPATVTPEVATPPKQEAEPPIPEQADKAASPPQLTTKAEATPGTVRAKPAPSSTAGIPPLPPMGEPQRKNLDSKATGAFGKKYEDRPGKAKLNTSVAAKEDSWTLFKPPPVFPVDNSSAKIVPKISYASKVKENLNKASQAAGEASPAQLPGRPPQVPMSAMKTITSPSFTNGPLLGEGNGCLLSGPLFTTASTVPPAASLSGAENVAPPLEEGSSVAAAAPSPATGDPRKHGLFVYPHAPSSSNMQPLLPSGRQTATPPAAPANQKALVDIFQNQWGLSFINDPSAGPEGGAGSRWPAGKGVVAEVTFQGECPGDHAPLAKPLELDKRTSPQTLSSVLKACPPAVPGREGAVQAQPASPDGQKDAEAGSLGAIVFTSSKDPAVEGLRASPTNPVLASPREATCPKDLDRRSSWGSFDLKAAVNYHTKEMEYILNLQKQDPKRVVVYGETKDGPDQ</sequence>
<dbReference type="PANTHER" id="PTHR28333:SF2">
    <property type="entry name" value="FMR1-INTERACTING PROTEIN NUFIP2"/>
    <property type="match status" value="1"/>
</dbReference>
<name>A0A9D3Q1X0_MEGAT</name>
<evidence type="ECO:0008006" key="4">
    <source>
        <dbReference type="Google" id="ProtNLM"/>
    </source>
</evidence>
<feature type="region of interest" description="Disordered" evidence="1">
    <location>
        <begin position="396"/>
        <end position="432"/>
    </location>
</feature>
<organism evidence="2 3">
    <name type="scientific">Megalops atlanticus</name>
    <name type="common">Tarpon</name>
    <name type="synonym">Clupea gigantea</name>
    <dbReference type="NCBI Taxonomy" id="7932"/>
    <lineage>
        <taxon>Eukaryota</taxon>
        <taxon>Metazoa</taxon>
        <taxon>Chordata</taxon>
        <taxon>Craniata</taxon>
        <taxon>Vertebrata</taxon>
        <taxon>Euteleostomi</taxon>
        <taxon>Actinopterygii</taxon>
        <taxon>Neopterygii</taxon>
        <taxon>Teleostei</taxon>
        <taxon>Elopiformes</taxon>
        <taxon>Megalopidae</taxon>
        <taxon>Megalops</taxon>
    </lineage>
</organism>
<evidence type="ECO:0000256" key="1">
    <source>
        <dbReference type="SAM" id="MobiDB-lite"/>
    </source>
</evidence>
<dbReference type="GO" id="GO:0005654">
    <property type="term" value="C:nucleoplasm"/>
    <property type="evidence" value="ECO:0007669"/>
    <property type="project" value="TreeGrafter"/>
</dbReference>
<feature type="region of interest" description="Disordered" evidence="1">
    <location>
        <begin position="584"/>
        <end position="610"/>
    </location>
</feature>
<keyword evidence="3" id="KW-1185">Reference proteome</keyword>
<feature type="compositionally biased region" description="Polar residues" evidence="1">
    <location>
        <begin position="363"/>
        <end position="372"/>
    </location>
</feature>
<evidence type="ECO:0000313" key="3">
    <source>
        <dbReference type="Proteomes" id="UP001046870"/>
    </source>
</evidence>
<dbReference type="PANTHER" id="PTHR28333">
    <property type="entry name" value="NUCLEAR FRAGILE X MENTAL RETARDATION-INTERACTING PROTEIN 2"/>
    <property type="match status" value="1"/>
</dbReference>
<dbReference type="EMBL" id="JAFDVH010000009">
    <property type="protein sequence ID" value="KAG7470560.1"/>
    <property type="molecule type" value="Genomic_DNA"/>
</dbReference>
<dbReference type="OrthoDB" id="8849279at2759"/>
<feature type="region of interest" description="Disordered" evidence="1">
    <location>
        <begin position="337"/>
        <end position="372"/>
    </location>
</feature>
<feature type="region of interest" description="Disordered" evidence="1">
    <location>
        <begin position="539"/>
        <end position="567"/>
    </location>
</feature>
<feature type="compositionally biased region" description="Low complexity" evidence="1">
    <location>
        <begin position="415"/>
        <end position="425"/>
    </location>
</feature>
<feature type="compositionally biased region" description="Basic and acidic residues" evidence="1">
    <location>
        <begin position="14"/>
        <end position="35"/>
    </location>
</feature>
<dbReference type="AlphaFoldDB" id="A0A9D3Q1X0"/>
<dbReference type="GO" id="GO:0003723">
    <property type="term" value="F:RNA binding"/>
    <property type="evidence" value="ECO:0007669"/>
    <property type="project" value="InterPro"/>
</dbReference>
<feature type="compositionally biased region" description="Polar residues" evidence="1">
    <location>
        <begin position="44"/>
        <end position="56"/>
    </location>
</feature>
<proteinExistence type="predicted"/>
<feature type="compositionally biased region" description="Basic and acidic residues" evidence="1">
    <location>
        <begin position="129"/>
        <end position="148"/>
    </location>
</feature>